<reference evidence="2 3" key="1">
    <citation type="submission" date="2019-01" db="EMBL/GenBank/DDBJ databases">
        <title>Genome sequences of marine Pseudoalteromonas species.</title>
        <authorList>
            <person name="Boraston A.B."/>
            <person name="Hehemann J.-H."/>
            <person name="Vickers C.J."/>
            <person name="Salama-Alber O."/>
            <person name="Abe K."/>
            <person name="Hettle A.J."/>
        </authorList>
    </citation>
    <scope>NUCLEOTIDE SEQUENCE [LARGE SCALE GENOMIC DNA]</scope>
    <source>
        <strain evidence="2 3">PS42</strain>
    </source>
</reference>
<dbReference type="AlphaFoldDB" id="A0AB73BFQ9"/>
<gene>
    <name evidence="2" type="ORF">EU508_13280</name>
</gene>
<comment type="caution">
    <text evidence="2">The sequence shown here is derived from an EMBL/GenBank/DDBJ whole genome shotgun (WGS) entry which is preliminary data.</text>
</comment>
<accession>A0AB73BFQ9</accession>
<organism evidence="2 3">
    <name type="scientific">Pseudoalteromonas fuliginea</name>
    <dbReference type="NCBI Taxonomy" id="1872678"/>
    <lineage>
        <taxon>Bacteria</taxon>
        <taxon>Pseudomonadati</taxon>
        <taxon>Pseudomonadota</taxon>
        <taxon>Gammaproteobacteria</taxon>
        <taxon>Alteromonadales</taxon>
        <taxon>Pseudoalteromonadaceae</taxon>
        <taxon>Pseudoalteromonas</taxon>
    </lineage>
</organism>
<dbReference type="EMBL" id="SEUK01000051">
    <property type="protein sequence ID" value="KAA1159520.1"/>
    <property type="molecule type" value="Genomic_DNA"/>
</dbReference>
<evidence type="ECO:0000313" key="2">
    <source>
        <dbReference type="EMBL" id="KAA1159520.1"/>
    </source>
</evidence>
<name>A0AB73BFQ9_9GAMM</name>
<proteinExistence type="predicted"/>
<keyword evidence="1" id="KW-0812">Transmembrane</keyword>
<dbReference type="Proteomes" id="UP000324162">
    <property type="component" value="Unassembled WGS sequence"/>
</dbReference>
<sequence>MSPLLFSYGYEFYFSVIQNIKIETLHPSIALFGSLGFGLPLAAMGDLMLFKRVSKLFLLTIAEAWFIWLWVVTPLSWLAFLPLIPAFVILQVQLPKIKAGK</sequence>
<evidence type="ECO:0000313" key="3">
    <source>
        <dbReference type="Proteomes" id="UP000324162"/>
    </source>
</evidence>
<evidence type="ECO:0000256" key="1">
    <source>
        <dbReference type="SAM" id="Phobius"/>
    </source>
</evidence>
<keyword evidence="1" id="KW-1133">Transmembrane helix</keyword>
<keyword evidence="1" id="KW-0472">Membrane</keyword>
<protein>
    <submittedName>
        <fullName evidence="2">Uncharacterized protein</fullName>
    </submittedName>
</protein>
<feature type="transmembrane region" description="Helical" evidence="1">
    <location>
        <begin position="29"/>
        <end position="49"/>
    </location>
</feature>
<dbReference type="RefSeq" id="WP_149614598.1">
    <property type="nucleotide sequence ID" value="NZ_SEUK01000051.1"/>
</dbReference>